<sequence length="64" mass="7718">MSIKAFFSKLWLMFHHAKTLHSRRHDWCVLNYDQRNLLMVIDWGGREICHSILATIKKQFTRST</sequence>
<accession>A0A5B6VJ83</accession>
<dbReference type="EMBL" id="SMMG02000006">
    <property type="protein sequence ID" value="KAA3469270.1"/>
    <property type="molecule type" value="Genomic_DNA"/>
</dbReference>
<evidence type="ECO:0000313" key="1">
    <source>
        <dbReference type="EMBL" id="KAA3469270.1"/>
    </source>
</evidence>
<protein>
    <submittedName>
        <fullName evidence="1">CSC1-like protein isoform X1</fullName>
    </submittedName>
</protein>
<gene>
    <name evidence="1" type="ORF">EPI10_015077</name>
</gene>
<comment type="caution">
    <text evidence="1">The sequence shown here is derived from an EMBL/GenBank/DDBJ whole genome shotgun (WGS) entry which is preliminary data.</text>
</comment>
<organism evidence="1 2">
    <name type="scientific">Gossypium australe</name>
    <dbReference type="NCBI Taxonomy" id="47621"/>
    <lineage>
        <taxon>Eukaryota</taxon>
        <taxon>Viridiplantae</taxon>
        <taxon>Streptophyta</taxon>
        <taxon>Embryophyta</taxon>
        <taxon>Tracheophyta</taxon>
        <taxon>Spermatophyta</taxon>
        <taxon>Magnoliopsida</taxon>
        <taxon>eudicotyledons</taxon>
        <taxon>Gunneridae</taxon>
        <taxon>Pentapetalae</taxon>
        <taxon>rosids</taxon>
        <taxon>malvids</taxon>
        <taxon>Malvales</taxon>
        <taxon>Malvaceae</taxon>
        <taxon>Malvoideae</taxon>
        <taxon>Gossypium</taxon>
    </lineage>
</organism>
<reference evidence="1" key="1">
    <citation type="submission" date="2019-08" db="EMBL/GenBank/DDBJ databases">
        <authorList>
            <person name="Liu F."/>
        </authorList>
    </citation>
    <scope>NUCLEOTIDE SEQUENCE [LARGE SCALE GENOMIC DNA]</scope>
    <source>
        <strain evidence="1">PA1801</strain>
        <tissue evidence="1">Leaf</tissue>
    </source>
</reference>
<dbReference type="OrthoDB" id="1689567at2759"/>
<dbReference type="AlphaFoldDB" id="A0A5B6VJ83"/>
<keyword evidence="2" id="KW-1185">Reference proteome</keyword>
<dbReference type="Proteomes" id="UP000325315">
    <property type="component" value="Unassembled WGS sequence"/>
</dbReference>
<evidence type="ECO:0000313" key="2">
    <source>
        <dbReference type="Proteomes" id="UP000325315"/>
    </source>
</evidence>
<proteinExistence type="predicted"/>
<name>A0A5B6VJ83_9ROSI</name>